<accession>A0A699YTL7</accession>
<sequence>MLIGTALEADPSSGVHLVLWGSMDPDSDQHIEEQLAHDAANVPPLEFTLPWEEAEQHRT</sequence>
<name>A0A699YTL7_HAELA</name>
<keyword evidence="3" id="KW-1185">Reference proteome</keyword>
<evidence type="ECO:0000313" key="2">
    <source>
        <dbReference type="EMBL" id="GFH12961.1"/>
    </source>
</evidence>
<comment type="caution">
    <text evidence="2">The sequence shown here is derived from an EMBL/GenBank/DDBJ whole genome shotgun (WGS) entry which is preliminary data.</text>
</comment>
<organism evidence="2 3">
    <name type="scientific">Haematococcus lacustris</name>
    <name type="common">Green alga</name>
    <name type="synonym">Haematococcus pluvialis</name>
    <dbReference type="NCBI Taxonomy" id="44745"/>
    <lineage>
        <taxon>Eukaryota</taxon>
        <taxon>Viridiplantae</taxon>
        <taxon>Chlorophyta</taxon>
        <taxon>core chlorophytes</taxon>
        <taxon>Chlorophyceae</taxon>
        <taxon>CS clade</taxon>
        <taxon>Chlamydomonadales</taxon>
        <taxon>Haematococcaceae</taxon>
        <taxon>Haematococcus</taxon>
    </lineage>
</organism>
<gene>
    <name evidence="2" type="ORF">HaLaN_08750</name>
</gene>
<feature type="region of interest" description="Disordered" evidence="1">
    <location>
        <begin position="39"/>
        <end position="59"/>
    </location>
</feature>
<proteinExistence type="predicted"/>
<protein>
    <submittedName>
        <fullName evidence="2">Uncharacterized protein</fullName>
    </submittedName>
</protein>
<evidence type="ECO:0000256" key="1">
    <source>
        <dbReference type="SAM" id="MobiDB-lite"/>
    </source>
</evidence>
<evidence type="ECO:0000313" key="3">
    <source>
        <dbReference type="Proteomes" id="UP000485058"/>
    </source>
</evidence>
<reference evidence="2 3" key="1">
    <citation type="submission" date="2020-02" db="EMBL/GenBank/DDBJ databases">
        <title>Draft genome sequence of Haematococcus lacustris strain NIES-144.</title>
        <authorList>
            <person name="Morimoto D."/>
            <person name="Nakagawa S."/>
            <person name="Yoshida T."/>
            <person name="Sawayama S."/>
        </authorList>
    </citation>
    <scope>NUCLEOTIDE SEQUENCE [LARGE SCALE GENOMIC DNA]</scope>
    <source>
        <strain evidence="2 3">NIES-144</strain>
    </source>
</reference>
<feature type="non-terminal residue" evidence="2">
    <location>
        <position position="1"/>
    </location>
</feature>
<dbReference type="EMBL" id="BLLF01000558">
    <property type="protein sequence ID" value="GFH12961.1"/>
    <property type="molecule type" value="Genomic_DNA"/>
</dbReference>
<dbReference type="Proteomes" id="UP000485058">
    <property type="component" value="Unassembled WGS sequence"/>
</dbReference>
<dbReference type="AlphaFoldDB" id="A0A699YTL7"/>